<sequence length="150" mass="16885">TLRASYVFKGSDSLTNMESTCNCENGGTCILGAFCACPIAFTGRYCETYVHSSCAVLKQYHTIETDCVLCICINSLLVCDVLPFGSCRLKSDKNQKLFKTKLIENALKSIQQRFTQIRSLKKRFDKSDDIAVIFNNYFDTIDNLLFANIN</sequence>
<evidence type="ECO:0000313" key="6">
    <source>
        <dbReference type="EMBL" id="CAF4077826.1"/>
    </source>
</evidence>
<evidence type="ECO:0000313" key="4">
    <source>
        <dbReference type="EMBL" id="CAF1272443.1"/>
    </source>
</evidence>
<dbReference type="PROSITE" id="PS00022">
    <property type="entry name" value="EGF_1"/>
    <property type="match status" value="1"/>
</dbReference>
<dbReference type="Proteomes" id="UP000663829">
    <property type="component" value="Unassembled WGS sequence"/>
</dbReference>
<dbReference type="PROSITE" id="PS50026">
    <property type="entry name" value="EGF_3"/>
    <property type="match status" value="1"/>
</dbReference>
<protein>
    <recommendedName>
        <fullName evidence="2">EGF-like domain-containing protein</fullName>
    </recommendedName>
</protein>
<accession>A0A814QMC3</accession>
<dbReference type="Proteomes" id="UP000682733">
    <property type="component" value="Unassembled WGS sequence"/>
</dbReference>
<dbReference type="Proteomes" id="UP000677228">
    <property type="component" value="Unassembled WGS sequence"/>
</dbReference>
<keyword evidence="1" id="KW-0245">EGF-like domain</keyword>
<name>A0A814QMC3_9BILA</name>
<proteinExistence type="predicted"/>
<reference evidence="3" key="1">
    <citation type="submission" date="2021-02" db="EMBL/GenBank/DDBJ databases">
        <authorList>
            <person name="Nowell W R."/>
        </authorList>
    </citation>
    <scope>NUCLEOTIDE SEQUENCE</scope>
</reference>
<dbReference type="OrthoDB" id="9893603at2759"/>
<organism evidence="3 7">
    <name type="scientific">Didymodactylos carnosus</name>
    <dbReference type="NCBI Taxonomy" id="1234261"/>
    <lineage>
        <taxon>Eukaryota</taxon>
        <taxon>Metazoa</taxon>
        <taxon>Spiralia</taxon>
        <taxon>Gnathifera</taxon>
        <taxon>Rotifera</taxon>
        <taxon>Eurotatoria</taxon>
        <taxon>Bdelloidea</taxon>
        <taxon>Philodinida</taxon>
        <taxon>Philodinidae</taxon>
        <taxon>Didymodactylos</taxon>
    </lineage>
</organism>
<feature type="disulfide bond" evidence="1">
    <location>
        <begin position="37"/>
        <end position="46"/>
    </location>
</feature>
<comment type="caution">
    <text evidence="1">Lacks conserved residue(s) required for the propagation of feature annotation.</text>
</comment>
<evidence type="ECO:0000313" key="3">
    <source>
        <dbReference type="EMBL" id="CAF1121540.1"/>
    </source>
</evidence>
<comment type="caution">
    <text evidence="3">The sequence shown here is derived from an EMBL/GenBank/DDBJ whole genome shotgun (WGS) entry which is preliminary data.</text>
</comment>
<dbReference type="EMBL" id="CAJOBC010006050">
    <property type="protein sequence ID" value="CAF3885064.1"/>
    <property type="molecule type" value="Genomic_DNA"/>
</dbReference>
<evidence type="ECO:0000256" key="1">
    <source>
        <dbReference type="PROSITE-ProRule" id="PRU00076"/>
    </source>
</evidence>
<feature type="non-terminal residue" evidence="3">
    <location>
        <position position="150"/>
    </location>
</feature>
<gene>
    <name evidence="3" type="ORF">GPM918_LOCUS19716</name>
    <name evidence="4" type="ORF">OVA965_LOCUS27250</name>
    <name evidence="5" type="ORF">SRO942_LOCUS19713</name>
    <name evidence="6" type="ORF">TMI583_LOCUS27995</name>
</gene>
<dbReference type="EMBL" id="CAJNOQ010006050">
    <property type="protein sequence ID" value="CAF1121540.1"/>
    <property type="molecule type" value="Genomic_DNA"/>
</dbReference>
<keyword evidence="7" id="KW-1185">Reference proteome</keyword>
<dbReference type="Proteomes" id="UP000681722">
    <property type="component" value="Unassembled WGS sequence"/>
</dbReference>
<dbReference type="InterPro" id="IPR000742">
    <property type="entry name" value="EGF"/>
</dbReference>
<dbReference type="Gene3D" id="2.10.25.10">
    <property type="entry name" value="Laminin"/>
    <property type="match status" value="1"/>
</dbReference>
<dbReference type="EMBL" id="CAJOBA010039461">
    <property type="protein sequence ID" value="CAF4077826.1"/>
    <property type="molecule type" value="Genomic_DNA"/>
</dbReference>
<dbReference type="AlphaFoldDB" id="A0A814QMC3"/>
<evidence type="ECO:0000313" key="7">
    <source>
        <dbReference type="Proteomes" id="UP000663829"/>
    </source>
</evidence>
<evidence type="ECO:0000259" key="2">
    <source>
        <dbReference type="PROSITE" id="PS50026"/>
    </source>
</evidence>
<keyword evidence="1" id="KW-1015">Disulfide bond</keyword>
<feature type="domain" description="EGF-like" evidence="2">
    <location>
        <begin position="17"/>
        <end position="47"/>
    </location>
</feature>
<evidence type="ECO:0000313" key="5">
    <source>
        <dbReference type="EMBL" id="CAF3885064.1"/>
    </source>
</evidence>
<dbReference type="SUPFAM" id="SSF57196">
    <property type="entry name" value="EGF/Laminin"/>
    <property type="match status" value="1"/>
</dbReference>
<dbReference type="EMBL" id="CAJNOK010017898">
    <property type="protein sequence ID" value="CAF1272443.1"/>
    <property type="molecule type" value="Genomic_DNA"/>
</dbReference>